<evidence type="ECO:0000256" key="1">
    <source>
        <dbReference type="SAM" id="MobiDB-lite"/>
    </source>
</evidence>
<feature type="domain" description="BTB" evidence="2">
    <location>
        <begin position="63"/>
        <end position="128"/>
    </location>
</feature>
<dbReference type="AlphaFoldDB" id="A0A914QWM8"/>
<dbReference type="SMART" id="SM00225">
    <property type="entry name" value="BTB"/>
    <property type="match status" value="1"/>
</dbReference>
<dbReference type="SUPFAM" id="SSF54695">
    <property type="entry name" value="POZ domain"/>
    <property type="match status" value="1"/>
</dbReference>
<proteinExistence type="predicted"/>
<dbReference type="Proteomes" id="UP000887578">
    <property type="component" value="Unplaced"/>
</dbReference>
<organism evidence="3 4">
    <name type="scientific">Panagrolaimus davidi</name>
    <dbReference type="NCBI Taxonomy" id="227884"/>
    <lineage>
        <taxon>Eukaryota</taxon>
        <taxon>Metazoa</taxon>
        <taxon>Ecdysozoa</taxon>
        <taxon>Nematoda</taxon>
        <taxon>Chromadorea</taxon>
        <taxon>Rhabditida</taxon>
        <taxon>Tylenchina</taxon>
        <taxon>Panagrolaimomorpha</taxon>
        <taxon>Panagrolaimoidea</taxon>
        <taxon>Panagrolaimidae</taxon>
        <taxon>Panagrolaimus</taxon>
    </lineage>
</organism>
<keyword evidence="3" id="KW-1185">Reference proteome</keyword>
<reference evidence="4" key="1">
    <citation type="submission" date="2022-11" db="UniProtKB">
        <authorList>
            <consortium name="WormBaseParasite"/>
        </authorList>
    </citation>
    <scope>IDENTIFICATION</scope>
</reference>
<protein>
    <submittedName>
        <fullName evidence="4">BTB domain-containing protein</fullName>
    </submittedName>
</protein>
<dbReference type="InterPro" id="IPR000210">
    <property type="entry name" value="BTB/POZ_dom"/>
</dbReference>
<feature type="compositionally biased region" description="Low complexity" evidence="1">
    <location>
        <begin position="1"/>
        <end position="10"/>
    </location>
</feature>
<evidence type="ECO:0000313" key="4">
    <source>
        <dbReference type="WBParaSite" id="PDA_v2.g6267.t1"/>
    </source>
</evidence>
<dbReference type="WBParaSite" id="PDA_v2.g6267.t1">
    <property type="protein sequence ID" value="PDA_v2.g6267.t1"/>
    <property type="gene ID" value="PDA_v2.g6267"/>
</dbReference>
<dbReference type="PROSITE" id="PS50097">
    <property type="entry name" value="BTB"/>
    <property type="match status" value="1"/>
</dbReference>
<evidence type="ECO:0000259" key="2">
    <source>
        <dbReference type="PROSITE" id="PS50097"/>
    </source>
</evidence>
<dbReference type="PANTHER" id="PTHR45774:SF3">
    <property type="entry name" value="BTB (POZ) DOMAIN-CONTAINING 2B-RELATED"/>
    <property type="match status" value="1"/>
</dbReference>
<feature type="region of interest" description="Disordered" evidence="1">
    <location>
        <begin position="1"/>
        <end position="33"/>
    </location>
</feature>
<name>A0A914QWM8_9BILA</name>
<feature type="compositionally biased region" description="Low complexity" evidence="1">
    <location>
        <begin position="18"/>
        <end position="30"/>
    </location>
</feature>
<dbReference type="CDD" id="cd18186">
    <property type="entry name" value="BTB_POZ_ZBTB_KLHL-like"/>
    <property type="match status" value="1"/>
</dbReference>
<sequence length="264" mass="30582">MLSINQFRQNKQNKRQTKAAGKNSAANSKAFEAPDIRDDNSATELSLQRYSIFSLQNVESGHFDVTFMFKEKELYAHSFVLWTASEVFETMLFGAWAKNEPIPITSHSYDDFKEFLTFFYLGQCNISVENVMAIVDLAESYNVQILKEKCDQFLTNTKPTVENVFNICELLKTYSLQNALTNLYEFVTINAATLLVGQSFLETKKDIVMDIVKMERLVYKWAEYQSQKQEKENPSWIKEELSDILPHIRFPVMNIEFLHSDIGL</sequence>
<dbReference type="Gene3D" id="3.30.710.10">
    <property type="entry name" value="Potassium Channel Kv1.1, Chain A"/>
    <property type="match status" value="1"/>
</dbReference>
<dbReference type="Pfam" id="PF00651">
    <property type="entry name" value="BTB"/>
    <property type="match status" value="1"/>
</dbReference>
<dbReference type="PANTHER" id="PTHR45774">
    <property type="entry name" value="BTB/POZ DOMAIN-CONTAINING"/>
    <property type="match status" value="1"/>
</dbReference>
<evidence type="ECO:0000313" key="3">
    <source>
        <dbReference type="Proteomes" id="UP000887578"/>
    </source>
</evidence>
<dbReference type="InterPro" id="IPR011333">
    <property type="entry name" value="SKP1/BTB/POZ_sf"/>
</dbReference>
<accession>A0A914QWM8</accession>